<dbReference type="InterPro" id="IPR003439">
    <property type="entry name" value="ABC_transporter-like_ATP-bd"/>
</dbReference>
<sequence length="229" mass="24794">MDIKAENITVTIEGKDVLKGQSVHATPGETLAFVGPSGCGKTTLLNVLGLLRRVDGGQVHVGGRDATRWDDRRRRRFWQQHAAFVFQDYGLIDEESVEYNVALSQMPIFGLVKRHRAGIESALDRVGLVGRAGEKVSTLSGGEKQRVGLARAMFRSADVIFADEPTASLDLDNRNLVTLFLQEEAARGAAVIIATHDEALIKACDVSLRLGSAVVAKPRLANPAEGYSD</sequence>
<keyword evidence="2 4" id="KW-0067">ATP-binding</keyword>
<dbReference type="InterPro" id="IPR027417">
    <property type="entry name" value="P-loop_NTPase"/>
</dbReference>
<evidence type="ECO:0000313" key="4">
    <source>
        <dbReference type="EMBL" id="MFB9821359.1"/>
    </source>
</evidence>
<dbReference type="InterPro" id="IPR015854">
    <property type="entry name" value="ABC_transpr_LolD-like"/>
</dbReference>
<proteinExistence type="predicted"/>
<dbReference type="InterPro" id="IPR017871">
    <property type="entry name" value="ABC_transporter-like_CS"/>
</dbReference>
<comment type="caution">
    <text evidence="4">The sequence shown here is derived from an EMBL/GenBank/DDBJ whole genome shotgun (WGS) entry which is preliminary data.</text>
</comment>
<name>A0ABV5Y467_ARTRM</name>
<dbReference type="Proteomes" id="UP001589702">
    <property type="component" value="Unassembled WGS sequence"/>
</dbReference>
<dbReference type="PROSITE" id="PS00211">
    <property type="entry name" value="ABC_TRANSPORTER_1"/>
    <property type="match status" value="1"/>
</dbReference>
<dbReference type="SMART" id="SM00382">
    <property type="entry name" value="AAA"/>
    <property type="match status" value="1"/>
</dbReference>
<dbReference type="Pfam" id="PF00005">
    <property type="entry name" value="ABC_tran"/>
    <property type="match status" value="1"/>
</dbReference>
<dbReference type="PANTHER" id="PTHR24220">
    <property type="entry name" value="IMPORT ATP-BINDING PROTEIN"/>
    <property type="match status" value="1"/>
</dbReference>
<evidence type="ECO:0000259" key="3">
    <source>
        <dbReference type="PROSITE" id="PS50893"/>
    </source>
</evidence>
<dbReference type="SUPFAM" id="SSF52540">
    <property type="entry name" value="P-loop containing nucleoside triphosphate hydrolases"/>
    <property type="match status" value="1"/>
</dbReference>
<evidence type="ECO:0000256" key="2">
    <source>
        <dbReference type="ARBA" id="ARBA00022840"/>
    </source>
</evidence>
<dbReference type="PROSITE" id="PS50893">
    <property type="entry name" value="ABC_TRANSPORTER_2"/>
    <property type="match status" value="1"/>
</dbReference>
<dbReference type="Gene3D" id="3.40.50.300">
    <property type="entry name" value="P-loop containing nucleotide triphosphate hydrolases"/>
    <property type="match status" value="1"/>
</dbReference>
<organism evidence="4 5">
    <name type="scientific">Arthrobacter ramosus</name>
    <dbReference type="NCBI Taxonomy" id="1672"/>
    <lineage>
        <taxon>Bacteria</taxon>
        <taxon>Bacillati</taxon>
        <taxon>Actinomycetota</taxon>
        <taxon>Actinomycetes</taxon>
        <taxon>Micrococcales</taxon>
        <taxon>Micrococcaceae</taxon>
        <taxon>Arthrobacter</taxon>
    </lineage>
</organism>
<dbReference type="RefSeq" id="WP_234753338.1">
    <property type="nucleotide sequence ID" value="NZ_BAAAWN010000001.1"/>
</dbReference>
<feature type="domain" description="ABC transporter" evidence="3">
    <location>
        <begin position="3"/>
        <end position="229"/>
    </location>
</feature>
<dbReference type="GO" id="GO:0005524">
    <property type="term" value="F:ATP binding"/>
    <property type="evidence" value="ECO:0007669"/>
    <property type="project" value="UniProtKB-KW"/>
</dbReference>
<keyword evidence="5" id="KW-1185">Reference proteome</keyword>
<evidence type="ECO:0000313" key="5">
    <source>
        <dbReference type="Proteomes" id="UP001589702"/>
    </source>
</evidence>
<reference evidence="4 5" key="1">
    <citation type="submission" date="2024-09" db="EMBL/GenBank/DDBJ databases">
        <authorList>
            <person name="Sun Q."/>
            <person name="Mori K."/>
        </authorList>
    </citation>
    <scope>NUCLEOTIDE SEQUENCE [LARGE SCALE GENOMIC DNA]</scope>
    <source>
        <strain evidence="4 5">JCM 1334</strain>
    </source>
</reference>
<keyword evidence="1" id="KW-0547">Nucleotide-binding</keyword>
<evidence type="ECO:0000256" key="1">
    <source>
        <dbReference type="ARBA" id="ARBA00022741"/>
    </source>
</evidence>
<dbReference type="EMBL" id="JBHMBC010000031">
    <property type="protein sequence ID" value="MFB9821359.1"/>
    <property type="molecule type" value="Genomic_DNA"/>
</dbReference>
<gene>
    <name evidence="4" type="ORF">ACFFP1_17845</name>
</gene>
<accession>A0ABV5Y467</accession>
<protein>
    <submittedName>
        <fullName evidence="4">ATP-binding cassette domain-containing protein</fullName>
    </submittedName>
</protein>
<dbReference type="PANTHER" id="PTHR24220:SF86">
    <property type="entry name" value="ABC TRANSPORTER ABCH.1"/>
    <property type="match status" value="1"/>
</dbReference>
<dbReference type="InterPro" id="IPR003593">
    <property type="entry name" value="AAA+_ATPase"/>
</dbReference>